<dbReference type="KEGG" id="rid:RIdsm_01101"/>
<dbReference type="InterPro" id="IPR050268">
    <property type="entry name" value="NADH-dep_flavin_reductase"/>
</dbReference>
<reference evidence="3 4" key="1">
    <citation type="submission" date="2018-08" db="EMBL/GenBank/DDBJ databases">
        <title>Genetic Globetrotter - A new plasmid hitch-hiking vast phylogenetic and geographic distances.</title>
        <authorList>
            <person name="Vollmers J."/>
            <person name="Petersen J."/>
        </authorList>
    </citation>
    <scope>NUCLEOTIDE SEQUENCE [LARGE SCALE GENOMIC DNA]</scope>
    <source>
        <strain evidence="3 4">DSM 26383</strain>
    </source>
</reference>
<dbReference type="SUPFAM" id="SSF50475">
    <property type="entry name" value="FMN-binding split barrel"/>
    <property type="match status" value="1"/>
</dbReference>
<dbReference type="SMART" id="SM00903">
    <property type="entry name" value="Flavin_Reduct"/>
    <property type="match status" value="1"/>
</dbReference>
<evidence type="ECO:0000259" key="2">
    <source>
        <dbReference type="SMART" id="SM00903"/>
    </source>
</evidence>
<dbReference type="GO" id="GO:0042602">
    <property type="term" value="F:riboflavin reductase (NADPH) activity"/>
    <property type="evidence" value="ECO:0007669"/>
    <property type="project" value="TreeGrafter"/>
</dbReference>
<dbReference type="Gene3D" id="2.30.110.10">
    <property type="entry name" value="Electron Transport, Fmn-binding Protein, Chain A"/>
    <property type="match status" value="1"/>
</dbReference>
<sequence>MAEPWIRTDECDAREFRNTLGSFLTGVTVVATYDANGAGSAFTANSFTSVSLDPPLILVCLGKSYTSIDNFLNCEKFSVSFLGEPQRDLSSAFASRDPEVKGPAIASLVGDDCPYVEGSLTVLICERHNVVDAGDHIILIGRVERFTAGESQPLGFYRGAYVGIGPDVREIEQLRDPLIVGGILSHGGKVLLCRQPGSETWDVPSTKLASGERHGAALHRRFRELDVEIGASVPYSLFQEPGEKSTTFYFWVQTEDEPETGTVGEAESALFDAEDEPWTLVHGELKQAMIKRFFDEMAIGRFGVYFDMMEDGGVVALGDKLHSWQDWNASTLSAQKKPRSGG</sequence>
<keyword evidence="1 3" id="KW-0560">Oxidoreductase</keyword>
<dbReference type="Proteomes" id="UP000325785">
    <property type="component" value="Chromosome"/>
</dbReference>
<name>A0A5P3AAJ0_9RHOB</name>
<accession>A0A5P3AAJ0</accession>
<protein>
    <submittedName>
        <fullName evidence="3">Flavin-dependent monooxygenase, reductase subunit HsaB</fullName>
        <ecNumber evidence="3">1.5.1.36</ecNumber>
    </submittedName>
</protein>
<feature type="domain" description="Flavin reductase like" evidence="2">
    <location>
        <begin position="20"/>
        <end position="163"/>
    </location>
</feature>
<dbReference type="GO" id="GO:0036382">
    <property type="term" value="F:flavin reductase (NADH) activity"/>
    <property type="evidence" value="ECO:0007669"/>
    <property type="project" value="UniProtKB-EC"/>
</dbReference>
<evidence type="ECO:0000313" key="4">
    <source>
        <dbReference type="Proteomes" id="UP000325785"/>
    </source>
</evidence>
<dbReference type="PANTHER" id="PTHR30466">
    <property type="entry name" value="FLAVIN REDUCTASE"/>
    <property type="match status" value="1"/>
</dbReference>
<dbReference type="PANTHER" id="PTHR30466:SF1">
    <property type="entry name" value="FMN REDUCTASE (NADH) RUTF"/>
    <property type="match status" value="1"/>
</dbReference>
<dbReference type="EMBL" id="CP031598">
    <property type="protein sequence ID" value="QEW25315.1"/>
    <property type="molecule type" value="Genomic_DNA"/>
</dbReference>
<dbReference type="InterPro" id="IPR002563">
    <property type="entry name" value="Flavin_Rdtase-like_dom"/>
</dbReference>
<dbReference type="Gene3D" id="3.90.79.10">
    <property type="entry name" value="Nucleoside Triphosphate Pyrophosphohydrolase"/>
    <property type="match status" value="1"/>
</dbReference>
<proteinExistence type="predicted"/>
<dbReference type="SUPFAM" id="SSF55811">
    <property type="entry name" value="Nudix"/>
    <property type="match status" value="1"/>
</dbReference>
<organism evidence="3 4">
    <name type="scientific">Roseovarius indicus</name>
    <dbReference type="NCBI Taxonomy" id="540747"/>
    <lineage>
        <taxon>Bacteria</taxon>
        <taxon>Pseudomonadati</taxon>
        <taxon>Pseudomonadota</taxon>
        <taxon>Alphaproteobacteria</taxon>
        <taxon>Rhodobacterales</taxon>
        <taxon>Roseobacteraceae</taxon>
        <taxon>Roseovarius</taxon>
    </lineage>
</organism>
<dbReference type="RefSeq" id="WP_057820014.1">
    <property type="nucleotide sequence ID" value="NZ_CP031598.1"/>
</dbReference>
<evidence type="ECO:0000256" key="1">
    <source>
        <dbReference type="ARBA" id="ARBA00023002"/>
    </source>
</evidence>
<gene>
    <name evidence="3" type="primary">hsaB_1</name>
    <name evidence="3" type="ORF">RIdsm_01101</name>
</gene>
<evidence type="ECO:0000313" key="3">
    <source>
        <dbReference type="EMBL" id="QEW25315.1"/>
    </source>
</evidence>
<dbReference type="AlphaFoldDB" id="A0A5P3AAJ0"/>
<dbReference type="Pfam" id="PF01613">
    <property type="entry name" value="Flavin_Reduct"/>
    <property type="match status" value="1"/>
</dbReference>
<dbReference type="GO" id="GO:0004497">
    <property type="term" value="F:monooxygenase activity"/>
    <property type="evidence" value="ECO:0007669"/>
    <property type="project" value="UniProtKB-KW"/>
</dbReference>
<dbReference type="InterPro" id="IPR012349">
    <property type="entry name" value="Split_barrel_FMN-bd"/>
</dbReference>
<dbReference type="InterPro" id="IPR015797">
    <property type="entry name" value="NUDIX_hydrolase-like_dom_sf"/>
</dbReference>
<dbReference type="GO" id="GO:0010181">
    <property type="term" value="F:FMN binding"/>
    <property type="evidence" value="ECO:0007669"/>
    <property type="project" value="InterPro"/>
</dbReference>
<keyword evidence="3" id="KW-0503">Monooxygenase</keyword>
<dbReference type="EC" id="1.5.1.36" evidence="3"/>